<evidence type="ECO:0000256" key="6">
    <source>
        <dbReference type="RuleBase" id="RU003934"/>
    </source>
</evidence>
<dbReference type="GO" id="GO:0003735">
    <property type="term" value="F:structural constituent of ribosome"/>
    <property type="evidence" value="ECO:0007669"/>
    <property type="project" value="InterPro"/>
</dbReference>
<keyword evidence="3" id="KW-0694">RNA-binding</keyword>
<dbReference type="GO" id="GO:1990904">
    <property type="term" value="C:ribonucleoprotein complex"/>
    <property type="evidence" value="ECO:0007669"/>
    <property type="project" value="UniProtKB-KW"/>
</dbReference>
<keyword evidence="2" id="KW-0699">rRNA-binding</keyword>
<dbReference type="FunFam" id="3.30.70.330:FF:000035">
    <property type="entry name" value="60S ribosomal protein L23a"/>
    <property type="match status" value="1"/>
</dbReference>
<keyword evidence="4 6" id="KW-0689">Ribosomal protein</keyword>
<dbReference type="InterPro" id="IPR001014">
    <property type="entry name" value="Ribosomal_uL23_CS"/>
</dbReference>
<feature type="chain" id="PRO_5020927512" evidence="7">
    <location>
        <begin position="26"/>
        <end position="168"/>
    </location>
</feature>
<dbReference type="GO" id="GO:0019843">
    <property type="term" value="F:rRNA binding"/>
    <property type="evidence" value="ECO:0007669"/>
    <property type="project" value="UniProtKB-KW"/>
</dbReference>
<reference evidence="10" key="1">
    <citation type="journal article" date="2018" name="Nat. Microbiol.">
        <title>Leveraging single-cell genomics to expand the fungal tree of life.</title>
        <authorList>
            <person name="Ahrendt S.R."/>
            <person name="Quandt C.A."/>
            <person name="Ciobanu D."/>
            <person name="Clum A."/>
            <person name="Salamov A."/>
            <person name="Andreopoulos B."/>
            <person name="Cheng J.F."/>
            <person name="Woyke T."/>
            <person name="Pelin A."/>
            <person name="Henrissat B."/>
            <person name="Reynolds N.K."/>
            <person name="Benny G.L."/>
            <person name="Smith M.E."/>
            <person name="James T.Y."/>
            <person name="Grigoriev I.V."/>
        </authorList>
    </citation>
    <scope>NUCLEOTIDE SEQUENCE [LARGE SCALE GENOMIC DNA]</scope>
    <source>
        <strain evidence="10">Benny S71-1</strain>
    </source>
</reference>
<comment type="similarity">
    <text evidence="1 6">Belongs to the universal ribosomal protein uL23 family.</text>
</comment>
<dbReference type="HAMAP" id="MF_01369_A">
    <property type="entry name" value="Ribosomal_uL23_A"/>
    <property type="match status" value="1"/>
</dbReference>
<feature type="domain" description="Large ribosomal subunit protein uL23 N-terminal" evidence="8">
    <location>
        <begin position="30"/>
        <end position="78"/>
    </location>
</feature>
<dbReference type="PROSITE" id="PS00050">
    <property type="entry name" value="RIBOSOMAL_L23"/>
    <property type="match status" value="1"/>
</dbReference>
<dbReference type="EMBL" id="KZ992379">
    <property type="protein sequence ID" value="RKP22228.1"/>
    <property type="molecule type" value="Genomic_DNA"/>
</dbReference>
<dbReference type="GO" id="GO:0005840">
    <property type="term" value="C:ribosome"/>
    <property type="evidence" value="ECO:0007669"/>
    <property type="project" value="UniProtKB-KW"/>
</dbReference>
<evidence type="ECO:0000313" key="10">
    <source>
        <dbReference type="Proteomes" id="UP000278143"/>
    </source>
</evidence>
<dbReference type="InterPro" id="IPR012678">
    <property type="entry name" value="Ribosomal_uL23/eL15/eS24_sf"/>
</dbReference>
<accession>A0A4P9YRG1</accession>
<name>A0A4P9YRG1_9FUNG</name>
<evidence type="ECO:0000256" key="7">
    <source>
        <dbReference type="SAM" id="SignalP"/>
    </source>
</evidence>
<sequence>MHPHSSLLIQCFALYLLCATDYAYTGKSEKNKALAARKAALKGTNSTATRKVRTSATFRRPKTYRPARRPIYQRKSVAAAPRLDQFSIIRQPLTTESAMKKIEDQNTLVFLCDVRANKHQIRDSIKKLYGVQALKVNTLVRPDGIKKAYVRLTGDVDALEVANKIGVI</sequence>
<protein>
    <submittedName>
        <fullName evidence="9">60S ribosomal protein L23</fullName>
    </submittedName>
</protein>
<dbReference type="AlphaFoldDB" id="A0A4P9YRG1"/>
<evidence type="ECO:0000256" key="5">
    <source>
        <dbReference type="ARBA" id="ARBA00023274"/>
    </source>
</evidence>
<dbReference type="Pfam" id="PF00276">
    <property type="entry name" value="Ribosomal_L23"/>
    <property type="match status" value="1"/>
</dbReference>
<dbReference type="PANTHER" id="PTHR11620">
    <property type="entry name" value="60S RIBOSOMAL PROTEIN L23A"/>
    <property type="match status" value="1"/>
</dbReference>
<keyword evidence="7" id="KW-0732">Signal</keyword>
<dbReference type="SUPFAM" id="SSF54189">
    <property type="entry name" value="Ribosomal proteins S24e, L23 and L15e"/>
    <property type="match status" value="1"/>
</dbReference>
<dbReference type="OrthoDB" id="1267328at2759"/>
<feature type="signal peptide" evidence="7">
    <location>
        <begin position="1"/>
        <end position="25"/>
    </location>
</feature>
<dbReference type="InterPro" id="IPR012677">
    <property type="entry name" value="Nucleotide-bd_a/b_plait_sf"/>
</dbReference>
<dbReference type="Gene3D" id="3.30.70.330">
    <property type="match status" value="1"/>
</dbReference>
<evidence type="ECO:0000256" key="3">
    <source>
        <dbReference type="ARBA" id="ARBA00022884"/>
    </source>
</evidence>
<dbReference type="GO" id="GO:0006412">
    <property type="term" value="P:translation"/>
    <property type="evidence" value="ECO:0007669"/>
    <property type="project" value="InterPro"/>
</dbReference>
<organism evidence="9 10">
    <name type="scientific">Syncephalis pseudoplumigaleata</name>
    <dbReference type="NCBI Taxonomy" id="1712513"/>
    <lineage>
        <taxon>Eukaryota</taxon>
        <taxon>Fungi</taxon>
        <taxon>Fungi incertae sedis</taxon>
        <taxon>Zoopagomycota</taxon>
        <taxon>Zoopagomycotina</taxon>
        <taxon>Zoopagomycetes</taxon>
        <taxon>Zoopagales</taxon>
        <taxon>Piptocephalidaceae</taxon>
        <taxon>Syncephalis</taxon>
    </lineage>
</organism>
<dbReference type="InterPro" id="IPR005633">
    <property type="entry name" value="Ribosomal_uL23_N"/>
</dbReference>
<evidence type="ECO:0000256" key="4">
    <source>
        <dbReference type="ARBA" id="ARBA00022980"/>
    </source>
</evidence>
<dbReference type="InterPro" id="IPR013025">
    <property type="entry name" value="Ribosomal_uL23-like"/>
</dbReference>
<dbReference type="Proteomes" id="UP000278143">
    <property type="component" value="Unassembled WGS sequence"/>
</dbReference>
<evidence type="ECO:0000259" key="8">
    <source>
        <dbReference type="Pfam" id="PF03939"/>
    </source>
</evidence>
<proteinExistence type="inferred from homology"/>
<evidence type="ECO:0000256" key="2">
    <source>
        <dbReference type="ARBA" id="ARBA00022730"/>
    </source>
</evidence>
<dbReference type="NCBIfam" id="NF011118">
    <property type="entry name" value="PRK14548.1"/>
    <property type="match status" value="1"/>
</dbReference>
<evidence type="ECO:0000256" key="1">
    <source>
        <dbReference type="ARBA" id="ARBA00006700"/>
    </source>
</evidence>
<evidence type="ECO:0000313" key="9">
    <source>
        <dbReference type="EMBL" id="RKP22228.1"/>
    </source>
</evidence>
<dbReference type="Pfam" id="PF03939">
    <property type="entry name" value="Ribosomal_L23eN"/>
    <property type="match status" value="1"/>
</dbReference>
<gene>
    <name evidence="9" type="ORF">SYNPS1DRAFT_32200</name>
</gene>
<keyword evidence="10" id="KW-1185">Reference proteome</keyword>
<keyword evidence="5 6" id="KW-0687">Ribonucleoprotein</keyword>